<evidence type="ECO:0000256" key="7">
    <source>
        <dbReference type="SAM" id="MobiDB-lite"/>
    </source>
</evidence>
<dbReference type="GO" id="GO:0016829">
    <property type="term" value="F:lyase activity"/>
    <property type="evidence" value="ECO:0007669"/>
    <property type="project" value="UniProtKB-KW"/>
</dbReference>
<evidence type="ECO:0000256" key="5">
    <source>
        <dbReference type="ARBA" id="ARBA00029543"/>
    </source>
</evidence>
<dbReference type="Proteomes" id="UP001230268">
    <property type="component" value="Unassembled WGS sequence"/>
</dbReference>
<evidence type="ECO:0000256" key="1">
    <source>
        <dbReference type="ARBA" id="ARBA00022722"/>
    </source>
</evidence>
<evidence type="ECO:0000256" key="6">
    <source>
        <dbReference type="ARBA" id="ARBA00030030"/>
    </source>
</evidence>
<dbReference type="Pfam" id="PF09749">
    <property type="entry name" value="HVSL"/>
    <property type="match status" value="1"/>
</dbReference>
<name>A0AAD8P934_BABGI</name>
<dbReference type="PANTHER" id="PTHR13522:SF3">
    <property type="entry name" value="U6 SNRNA PHOSPHODIESTERASE 1"/>
    <property type="match status" value="1"/>
</dbReference>
<evidence type="ECO:0000256" key="3">
    <source>
        <dbReference type="ARBA" id="ARBA00023239"/>
    </source>
</evidence>
<dbReference type="GO" id="GO:0000175">
    <property type="term" value="F:3'-5'-RNA exonuclease activity"/>
    <property type="evidence" value="ECO:0007669"/>
    <property type="project" value="TreeGrafter"/>
</dbReference>
<dbReference type="InterPro" id="IPR027521">
    <property type="entry name" value="Usb1"/>
</dbReference>
<evidence type="ECO:0000313" key="9">
    <source>
        <dbReference type="Proteomes" id="UP001230268"/>
    </source>
</evidence>
<dbReference type="GO" id="GO:0034477">
    <property type="term" value="P:U6 snRNA 3'-end processing"/>
    <property type="evidence" value="ECO:0007669"/>
    <property type="project" value="InterPro"/>
</dbReference>
<keyword evidence="1" id="KW-0540">Nuclease</keyword>
<feature type="region of interest" description="Disordered" evidence="7">
    <location>
        <begin position="53"/>
        <end position="77"/>
    </location>
</feature>
<dbReference type="PANTHER" id="PTHR13522">
    <property type="entry name" value="U6 SNRNA PHOSPHODIESTERASE 1"/>
    <property type="match status" value="1"/>
</dbReference>
<reference evidence="8" key="1">
    <citation type="submission" date="2023-08" db="EMBL/GenBank/DDBJ databases">
        <title>Draft sequence of the Babesia gibsoni genome.</title>
        <authorList>
            <person name="Yamagishi J.Y."/>
            <person name="Xuan X.X."/>
        </authorList>
    </citation>
    <scope>NUCLEOTIDE SEQUENCE</scope>
    <source>
        <strain evidence="8">Azabu</strain>
    </source>
</reference>
<comment type="caution">
    <text evidence="8">The sequence shown here is derived from an EMBL/GenBank/DDBJ whole genome shotgun (WGS) entry which is preliminary data.</text>
</comment>
<keyword evidence="9" id="KW-1185">Reference proteome</keyword>
<keyword evidence="4" id="KW-0539">Nucleus</keyword>
<keyword evidence="2" id="KW-0378">Hydrolase</keyword>
<accession>A0AAD8P934</accession>
<evidence type="ECO:0000256" key="2">
    <source>
        <dbReference type="ARBA" id="ARBA00022801"/>
    </source>
</evidence>
<protein>
    <recommendedName>
        <fullName evidence="5">U6 snRNA phosphodiesterase 1</fullName>
    </recommendedName>
    <alternativeName>
        <fullName evidence="6">3'-5' RNA exonuclease USB1</fullName>
    </alternativeName>
</protein>
<dbReference type="EMBL" id="JAVEPI010000003">
    <property type="protein sequence ID" value="KAK1443115.1"/>
    <property type="molecule type" value="Genomic_DNA"/>
</dbReference>
<dbReference type="AlphaFoldDB" id="A0AAD8P934"/>
<proteinExistence type="predicted"/>
<organism evidence="8 9">
    <name type="scientific">Babesia gibsoni</name>
    <dbReference type="NCBI Taxonomy" id="33632"/>
    <lineage>
        <taxon>Eukaryota</taxon>
        <taxon>Sar</taxon>
        <taxon>Alveolata</taxon>
        <taxon>Apicomplexa</taxon>
        <taxon>Aconoidasida</taxon>
        <taxon>Piroplasmida</taxon>
        <taxon>Babesiidae</taxon>
        <taxon>Babesia</taxon>
    </lineage>
</organism>
<evidence type="ECO:0000313" key="8">
    <source>
        <dbReference type="EMBL" id="KAK1443115.1"/>
    </source>
</evidence>
<gene>
    <name evidence="8" type="ORF">BgAZ_306330</name>
</gene>
<keyword evidence="3" id="KW-0456">Lyase</keyword>
<sequence length="306" mass="34784">MPRVRAVPHVVGNFHTLVYIRVRLDGQVLACARRAADLLWHLCRMSSPEGTRLDQVPECSSESDDDVVGALDGEGRSKSKKDYVHLSLCKPMYLKRHFTKPFLDRLQEAISNVKPFYLVLDKAIALFSNEDNTGFFAALPVEKACKMRSVLPLIDIVDEVADIFGYEKYYQQRQPHVSLAATGWDLKRVMDDLYCGSLQFDGAEYSSHHWTQVETVLSHFNQREKELLEGHLNRVEQEVALEYDGKTGKSLNNNLDDYEIEYTFCDGSPFPPNVDVNEDDDTVLCIYVESICVLIGAQETIIELVK</sequence>
<dbReference type="Gene3D" id="3.90.1140.10">
    <property type="entry name" value="Cyclic phosphodiesterase"/>
    <property type="match status" value="1"/>
</dbReference>
<evidence type="ECO:0000256" key="4">
    <source>
        <dbReference type="ARBA" id="ARBA00023242"/>
    </source>
</evidence>
<dbReference type="GO" id="GO:0005634">
    <property type="term" value="C:nucleus"/>
    <property type="evidence" value="ECO:0007669"/>
    <property type="project" value="TreeGrafter"/>
</dbReference>